<accession>A0AAF0CGK0</accession>
<dbReference type="KEGG" id="slom:PXH66_15025"/>
<proteinExistence type="predicted"/>
<feature type="transmembrane region" description="Helical" evidence="1">
    <location>
        <begin position="83"/>
        <end position="101"/>
    </location>
</feature>
<keyword evidence="1" id="KW-1133">Transmembrane helix</keyword>
<dbReference type="EMBL" id="CP119075">
    <property type="protein sequence ID" value="WED63647.1"/>
    <property type="molecule type" value="Genomic_DNA"/>
</dbReference>
<evidence type="ECO:0000256" key="1">
    <source>
        <dbReference type="SAM" id="Phobius"/>
    </source>
</evidence>
<protein>
    <submittedName>
        <fullName evidence="2">DUF983 domain-containing protein</fullName>
    </submittedName>
</protein>
<feature type="transmembrane region" description="Helical" evidence="1">
    <location>
        <begin position="57"/>
        <end position="77"/>
    </location>
</feature>
<sequence>MKVTRGQIIARGLTNRCPNCGEHALFKEGRVFELNRHCPTCDLQLERDEGSFLGSMSLNYGVTLVVFLVPVLLLYLAGALSGLVASLIAGIGAVLVPVLFYRSSRSWWLMNYYVFLPHHLPKNQRELAPDEDANT</sequence>
<keyword evidence="1" id="KW-0472">Membrane</keyword>
<dbReference type="AlphaFoldDB" id="A0AAF0CGK0"/>
<keyword evidence="3" id="KW-1185">Reference proteome</keyword>
<organism evidence="2 3">
    <name type="scientific">Synoicihabitans lomoniglobus</name>
    <dbReference type="NCBI Taxonomy" id="2909285"/>
    <lineage>
        <taxon>Bacteria</taxon>
        <taxon>Pseudomonadati</taxon>
        <taxon>Verrucomicrobiota</taxon>
        <taxon>Opitutia</taxon>
        <taxon>Opitutales</taxon>
        <taxon>Opitutaceae</taxon>
        <taxon>Synoicihabitans</taxon>
    </lineage>
</organism>
<keyword evidence="1" id="KW-0812">Transmembrane</keyword>
<evidence type="ECO:0000313" key="2">
    <source>
        <dbReference type="EMBL" id="WED63647.1"/>
    </source>
</evidence>
<reference evidence="2" key="1">
    <citation type="submission" date="2023-03" db="EMBL/GenBank/DDBJ databases">
        <title>Lomoglobus Profundus gen. nov., sp. nov., a novel member of the phylum Verrucomicrobia, isolated from deep-marine sediment of South China Sea.</title>
        <authorList>
            <person name="Ahmad T."/>
            <person name="Ishaq S.E."/>
            <person name="Wang F."/>
        </authorList>
    </citation>
    <scope>NUCLEOTIDE SEQUENCE</scope>
    <source>
        <strain evidence="2">LMO-M01</strain>
    </source>
</reference>
<dbReference type="RefSeq" id="WP_330929854.1">
    <property type="nucleotide sequence ID" value="NZ_CP119075.1"/>
</dbReference>
<evidence type="ECO:0000313" key="3">
    <source>
        <dbReference type="Proteomes" id="UP001218638"/>
    </source>
</evidence>
<name>A0AAF0CGK0_9BACT</name>
<dbReference type="Pfam" id="PF06170">
    <property type="entry name" value="DUF983"/>
    <property type="match status" value="1"/>
</dbReference>
<gene>
    <name evidence="2" type="ORF">PXH66_15025</name>
</gene>
<dbReference type="InterPro" id="IPR009325">
    <property type="entry name" value="DUF983"/>
</dbReference>
<dbReference type="Proteomes" id="UP001218638">
    <property type="component" value="Chromosome"/>
</dbReference>